<dbReference type="SMART" id="SM00065">
    <property type="entry name" value="GAF"/>
    <property type="match status" value="1"/>
</dbReference>
<dbReference type="GO" id="GO:0000155">
    <property type="term" value="F:phosphorelay sensor kinase activity"/>
    <property type="evidence" value="ECO:0007669"/>
    <property type="project" value="InterPro"/>
</dbReference>
<organism evidence="10 11">
    <name type="scientific">Roseisolibacter agri</name>
    <dbReference type="NCBI Taxonomy" id="2014610"/>
    <lineage>
        <taxon>Bacteria</taxon>
        <taxon>Pseudomonadati</taxon>
        <taxon>Gemmatimonadota</taxon>
        <taxon>Gemmatimonadia</taxon>
        <taxon>Gemmatimonadales</taxon>
        <taxon>Gemmatimonadaceae</taxon>
        <taxon>Roseisolibacter</taxon>
    </lineage>
</organism>
<dbReference type="SUPFAM" id="SSF55781">
    <property type="entry name" value="GAF domain-like"/>
    <property type="match status" value="1"/>
</dbReference>
<dbReference type="InterPro" id="IPR003594">
    <property type="entry name" value="HATPase_dom"/>
</dbReference>
<dbReference type="InterPro" id="IPR013767">
    <property type="entry name" value="PAS_fold"/>
</dbReference>
<feature type="domain" description="PAC" evidence="9">
    <location>
        <begin position="101"/>
        <end position="153"/>
    </location>
</feature>
<dbReference type="InterPro" id="IPR029016">
    <property type="entry name" value="GAF-like_dom_sf"/>
</dbReference>
<dbReference type="Pfam" id="PF00989">
    <property type="entry name" value="PAS"/>
    <property type="match status" value="1"/>
</dbReference>
<dbReference type="PROSITE" id="PS50113">
    <property type="entry name" value="PAC"/>
    <property type="match status" value="2"/>
</dbReference>
<dbReference type="SMART" id="SM00091">
    <property type="entry name" value="PAS"/>
    <property type="match status" value="4"/>
</dbReference>
<evidence type="ECO:0000256" key="6">
    <source>
        <dbReference type="ARBA" id="ARBA00023012"/>
    </source>
</evidence>
<dbReference type="CDD" id="cd00082">
    <property type="entry name" value="HisKA"/>
    <property type="match status" value="1"/>
</dbReference>
<evidence type="ECO:0000256" key="5">
    <source>
        <dbReference type="ARBA" id="ARBA00022777"/>
    </source>
</evidence>
<evidence type="ECO:0000256" key="4">
    <source>
        <dbReference type="ARBA" id="ARBA00022679"/>
    </source>
</evidence>
<dbReference type="PROSITE" id="PS50109">
    <property type="entry name" value="HIS_KIN"/>
    <property type="match status" value="1"/>
</dbReference>
<dbReference type="SMART" id="SM00086">
    <property type="entry name" value="PAC"/>
    <property type="match status" value="2"/>
</dbReference>
<keyword evidence="3" id="KW-0597">Phosphoprotein</keyword>
<evidence type="ECO:0000256" key="3">
    <source>
        <dbReference type="ARBA" id="ARBA00022553"/>
    </source>
</evidence>
<keyword evidence="6" id="KW-0902">Two-component regulatory system</keyword>
<feature type="domain" description="Histidine kinase" evidence="7">
    <location>
        <begin position="752"/>
        <end position="972"/>
    </location>
</feature>
<dbReference type="InterPro" id="IPR004358">
    <property type="entry name" value="Sig_transdc_His_kin-like_C"/>
</dbReference>
<evidence type="ECO:0000256" key="1">
    <source>
        <dbReference type="ARBA" id="ARBA00000085"/>
    </source>
</evidence>
<reference evidence="10" key="1">
    <citation type="submission" date="2022-08" db="EMBL/GenBank/DDBJ databases">
        <title>Draft genome sequencing of Roseisolibacter agri AW1220.</title>
        <authorList>
            <person name="Tobiishi Y."/>
            <person name="Tonouchi A."/>
        </authorList>
    </citation>
    <scope>NUCLEOTIDE SEQUENCE</scope>
    <source>
        <strain evidence="10">AW1220</strain>
    </source>
</reference>
<dbReference type="Pfam" id="PF02518">
    <property type="entry name" value="HATPase_c"/>
    <property type="match status" value="1"/>
</dbReference>
<dbReference type="FunFam" id="3.30.565.10:FF:000006">
    <property type="entry name" value="Sensor histidine kinase WalK"/>
    <property type="match status" value="1"/>
</dbReference>
<dbReference type="Pfam" id="PF08448">
    <property type="entry name" value="PAS_4"/>
    <property type="match status" value="3"/>
</dbReference>
<name>A0AA37V965_9BACT</name>
<comment type="caution">
    <text evidence="10">The sequence shown here is derived from an EMBL/GenBank/DDBJ whole genome shotgun (WGS) entry which is preliminary data.</text>
</comment>
<dbReference type="InterPro" id="IPR000014">
    <property type="entry name" value="PAS"/>
</dbReference>
<sequence>MTSGPKDAIAEGVPGHDAAADGPDPLLAALAQLAEGVIVTDAAGRITFVNDAATRLHGVSRLDVLPEQYADAYRLLTEDGRPYPADELPLARAVRRGETTVDARWRIRRPDGTEAHAVGSARPLVGPRGERLGAVLTVRDDTERATAAAAARERDALAARLAAAFAQSPVSTVVYDASGHPVAVNPAFERLWGAALADVPPDYSVLTDPQLEAAGVLPLVRRAFAGEAVSMPPLRYEMEHAVGRGRVLWTQAHLYPVRGATGAVEQVVLTHEDVTARHDAEAALAATARRAERLQALSAALAVASTVDEVAQAVVAHAAAVLQAVGIVIARLAPDGTHLEIMRAGAMPDDVQEEWRRIPLDAPVPLAAVARTGEAEFLASRDDWAARFPAVLPLLEATGHHANAVAPLVVDGRVLGVVGAAYDAPRAFDDDARALTLTVAHQCAQALERARLFEAEQAARAESEAQFARFRAVQDGSPDGFVLARAVRDAGGAVEDFEYVYANPAADALLAGAAPTVTGLRMRTLFPHAEASGLFTAYAAVADRGVPFQTEMEYDADGLDTAFRVSVVRAAPDEVAISFSDISERARLRRAEQAALAQAHAAREHLERIISQAPVSMYIARGREHVYEVVNDAWCAIVKKRREDVVGRSMREAFPELVGQGIFELVEHIYDGGTPLRLPAQQTRLDTDGTGKHTEHFFNIVYQPLRDETGAVYAMAVVATEVTELVQARRDAEAALATAEAANRAKSEFLAVMSHELRTPLNAIGGYAELIELGIHGPVTEEQRTALARIQTSQRHLLGLINEVLNYTRVEAGAVRYDVADVPVAATLATCVTLVSPQLDARRLSLTVTPCEPAQLALRADREKVQQIVLNLLSNAIKFTEPGGRLAMWCTPGADRVAIHVSDTGRGIAAAELERVFEPFVQVDASRTRTQEGVGLGLAISRDLARGMGGELTVESVLGTGSTFTLVLPRAS</sequence>
<dbReference type="InterPro" id="IPR003018">
    <property type="entry name" value="GAF"/>
</dbReference>
<proteinExistence type="predicted"/>
<dbReference type="Pfam" id="PF00512">
    <property type="entry name" value="HisKA"/>
    <property type="match status" value="1"/>
</dbReference>
<dbReference type="EC" id="2.7.13.3" evidence="2"/>
<accession>A0AA37V965</accession>
<dbReference type="InterPro" id="IPR000700">
    <property type="entry name" value="PAS-assoc_C"/>
</dbReference>
<dbReference type="InterPro" id="IPR036890">
    <property type="entry name" value="HATPase_C_sf"/>
</dbReference>
<protein>
    <recommendedName>
        <fullName evidence="2">histidine kinase</fullName>
        <ecNumber evidence="2">2.7.13.3</ecNumber>
    </recommendedName>
</protein>
<dbReference type="Gene3D" id="3.30.450.40">
    <property type="match status" value="1"/>
</dbReference>
<feature type="domain" description="PAC" evidence="9">
    <location>
        <begin position="234"/>
        <end position="286"/>
    </location>
</feature>
<dbReference type="CDD" id="cd16922">
    <property type="entry name" value="HATPase_EvgS-ArcB-TorS-like"/>
    <property type="match status" value="1"/>
</dbReference>
<dbReference type="PROSITE" id="PS50112">
    <property type="entry name" value="PAS"/>
    <property type="match status" value="1"/>
</dbReference>
<dbReference type="InterPro" id="IPR001610">
    <property type="entry name" value="PAC"/>
</dbReference>
<evidence type="ECO:0000313" key="10">
    <source>
        <dbReference type="EMBL" id="GLC28556.1"/>
    </source>
</evidence>
<dbReference type="SUPFAM" id="SSF55874">
    <property type="entry name" value="ATPase domain of HSP90 chaperone/DNA topoisomerase II/histidine kinase"/>
    <property type="match status" value="1"/>
</dbReference>
<dbReference type="EMBL" id="BRXS01000012">
    <property type="protein sequence ID" value="GLC28556.1"/>
    <property type="molecule type" value="Genomic_DNA"/>
</dbReference>
<keyword evidence="5" id="KW-0418">Kinase</keyword>
<evidence type="ECO:0000313" key="11">
    <source>
        <dbReference type="Proteomes" id="UP001161325"/>
    </source>
</evidence>
<evidence type="ECO:0000259" key="7">
    <source>
        <dbReference type="PROSITE" id="PS50109"/>
    </source>
</evidence>
<keyword evidence="4" id="KW-0808">Transferase</keyword>
<dbReference type="Gene3D" id="3.30.450.20">
    <property type="entry name" value="PAS domain"/>
    <property type="match status" value="4"/>
</dbReference>
<dbReference type="Gene3D" id="3.30.565.10">
    <property type="entry name" value="Histidine kinase-like ATPase, C-terminal domain"/>
    <property type="match status" value="1"/>
</dbReference>
<dbReference type="GO" id="GO:0006355">
    <property type="term" value="P:regulation of DNA-templated transcription"/>
    <property type="evidence" value="ECO:0007669"/>
    <property type="project" value="InterPro"/>
</dbReference>
<evidence type="ECO:0000259" key="8">
    <source>
        <dbReference type="PROSITE" id="PS50112"/>
    </source>
</evidence>
<dbReference type="SUPFAM" id="SSF47384">
    <property type="entry name" value="Homodimeric domain of signal transducing histidine kinase"/>
    <property type="match status" value="1"/>
</dbReference>
<dbReference type="Proteomes" id="UP001161325">
    <property type="component" value="Unassembled WGS sequence"/>
</dbReference>
<comment type="catalytic activity">
    <reaction evidence="1">
        <text>ATP + protein L-histidine = ADP + protein N-phospho-L-histidine.</text>
        <dbReference type="EC" id="2.7.13.3"/>
    </reaction>
</comment>
<dbReference type="InterPro" id="IPR050736">
    <property type="entry name" value="Sensor_HK_Regulatory"/>
</dbReference>
<dbReference type="RefSeq" id="WP_284352952.1">
    <property type="nucleotide sequence ID" value="NZ_BRXS01000012.1"/>
</dbReference>
<feature type="domain" description="PAS" evidence="8">
    <location>
        <begin position="22"/>
        <end position="97"/>
    </location>
</feature>
<evidence type="ECO:0000256" key="2">
    <source>
        <dbReference type="ARBA" id="ARBA00012438"/>
    </source>
</evidence>
<dbReference type="SMART" id="SM00387">
    <property type="entry name" value="HATPase_c"/>
    <property type="match status" value="1"/>
</dbReference>
<dbReference type="InterPro" id="IPR003661">
    <property type="entry name" value="HisK_dim/P_dom"/>
</dbReference>
<dbReference type="InterPro" id="IPR036097">
    <property type="entry name" value="HisK_dim/P_sf"/>
</dbReference>
<dbReference type="InterPro" id="IPR013656">
    <property type="entry name" value="PAS_4"/>
</dbReference>
<dbReference type="Gene3D" id="1.10.287.130">
    <property type="match status" value="1"/>
</dbReference>
<dbReference type="Pfam" id="PF13185">
    <property type="entry name" value="GAF_2"/>
    <property type="match status" value="1"/>
</dbReference>
<dbReference type="PANTHER" id="PTHR43711">
    <property type="entry name" value="TWO-COMPONENT HISTIDINE KINASE"/>
    <property type="match status" value="1"/>
</dbReference>
<dbReference type="SMART" id="SM00388">
    <property type="entry name" value="HisKA"/>
    <property type="match status" value="1"/>
</dbReference>
<evidence type="ECO:0000259" key="9">
    <source>
        <dbReference type="PROSITE" id="PS50113"/>
    </source>
</evidence>
<dbReference type="AlphaFoldDB" id="A0AA37V965"/>
<dbReference type="SUPFAM" id="SSF55785">
    <property type="entry name" value="PYP-like sensor domain (PAS domain)"/>
    <property type="match status" value="4"/>
</dbReference>
<dbReference type="InterPro" id="IPR035965">
    <property type="entry name" value="PAS-like_dom_sf"/>
</dbReference>
<gene>
    <name evidence="10" type="ORF">rosag_50690</name>
</gene>
<keyword evidence="11" id="KW-1185">Reference proteome</keyword>
<dbReference type="PANTHER" id="PTHR43711:SF26">
    <property type="entry name" value="SENSOR HISTIDINE KINASE RCSC"/>
    <property type="match status" value="1"/>
</dbReference>
<dbReference type="PRINTS" id="PR00344">
    <property type="entry name" value="BCTRLSENSOR"/>
</dbReference>
<dbReference type="NCBIfam" id="TIGR00229">
    <property type="entry name" value="sensory_box"/>
    <property type="match status" value="2"/>
</dbReference>
<dbReference type="CDD" id="cd00130">
    <property type="entry name" value="PAS"/>
    <property type="match status" value="1"/>
</dbReference>
<dbReference type="InterPro" id="IPR005467">
    <property type="entry name" value="His_kinase_dom"/>
</dbReference>